<gene>
    <name evidence="9" type="ORF">VNO80_00857</name>
</gene>
<dbReference type="Pfam" id="PF23247">
    <property type="entry name" value="LRR_RPS2"/>
    <property type="match status" value="9"/>
</dbReference>
<dbReference type="GO" id="GO:0043531">
    <property type="term" value="F:ADP binding"/>
    <property type="evidence" value="ECO:0007669"/>
    <property type="project" value="InterPro"/>
</dbReference>
<name>A0AAN9P0G2_PHACN</name>
<evidence type="ECO:0000256" key="5">
    <source>
        <dbReference type="SAM" id="Coils"/>
    </source>
</evidence>
<evidence type="ECO:0000313" key="10">
    <source>
        <dbReference type="Proteomes" id="UP001374584"/>
    </source>
</evidence>
<feature type="domain" description="Disease resistance protein At4g27190-like leucine-rich repeats" evidence="8">
    <location>
        <begin position="799"/>
        <end position="925"/>
    </location>
</feature>
<dbReference type="InterPro" id="IPR042197">
    <property type="entry name" value="Apaf_helical"/>
</dbReference>
<dbReference type="InterPro" id="IPR027417">
    <property type="entry name" value="P-loop_NTPase"/>
</dbReference>
<feature type="domain" description="Disease resistance protein At4g27190-like leucine-rich repeats" evidence="8">
    <location>
        <begin position="2090"/>
        <end position="2154"/>
    </location>
</feature>
<dbReference type="InterPro" id="IPR057135">
    <property type="entry name" value="At4g27190-like_LRR"/>
</dbReference>
<accession>A0AAN9P0G2</accession>
<dbReference type="GO" id="GO:0006952">
    <property type="term" value="P:defense response"/>
    <property type="evidence" value="ECO:0007669"/>
    <property type="project" value="UniProtKB-KW"/>
</dbReference>
<proteinExistence type="inferred from homology"/>
<dbReference type="SUPFAM" id="SSF52047">
    <property type="entry name" value="RNI-like"/>
    <property type="match status" value="5"/>
</dbReference>
<evidence type="ECO:0000259" key="7">
    <source>
        <dbReference type="Pfam" id="PF00931"/>
    </source>
</evidence>
<evidence type="ECO:0000313" key="9">
    <source>
        <dbReference type="EMBL" id="KAK7382137.1"/>
    </source>
</evidence>
<evidence type="ECO:0000259" key="8">
    <source>
        <dbReference type="Pfam" id="PF23247"/>
    </source>
</evidence>
<dbReference type="Pfam" id="PF00931">
    <property type="entry name" value="NB-ARC"/>
    <property type="match status" value="1"/>
</dbReference>
<feature type="domain" description="Disease resistance protein At4g27190-like leucine-rich repeats" evidence="8">
    <location>
        <begin position="1583"/>
        <end position="1725"/>
    </location>
</feature>
<feature type="domain" description="Disease resistance protein At4g27190-like leucine-rich repeats" evidence="8">
    <location>
        <begin position="1940"/>
        <end position="2040"/>
    </location>
</feature>
<keyword evidence="5" id="KW-0175">Coiled coil</keyword>
<evidence type="ECO:0000256" key="4">
    <source>
        <dbReference type="ARBA" id="ARBA00022840"/>
    </source>
</evidence>
<feature type="domain" description="Disease resistance protein At4g27190-like leucine-rich repeats" evidence="8">
    <location>
        <begin position="2162"/>
        <end position="2242"/>
    </location>
</feature>
<sequence>MESLIIAGFRKFLRWPLLKAWLKEQLIYLKSYEASVRELKGAVENLKNVRDDILHKVDEEEQRRGREIPLQVKEWIESVNRLISEYEDFNGGTYHELAVFNLLKSGYLPKPGIRHHQSRKAHDIRRKVNGLLQSAKFDTFSYWSGPPSMAAFFSNVGYESFPSREETVRKMIAELEEPSVRMIGLHGLSGMGKTTLVKEVVKVALEAKKIDVVTMASVTRNPDIRKIQGQIADTLGIILDEESDIARAARIQGMLKNEKKKTLIILDDLWEKVDFNMLGIPYEIHGDNGLKNVKEGKSLLAGSLMNVKDGKSKEARGASHEMKTEETRSQYKGCKILMISESKKVLLSQMEGTENCVFSLEVLKEKEAEMLFKKMGGMGDFNSEFQKLGAQIANKCNGLPMTIVTTARALKNQSRSVWEDILRRLEWQKLTGAPEFSTKLSYDLLEDEELKYTFLLCGRMGQDALIMDLVKYCIGLGFLQGIYTVRETRDRVYTLVEKLKESGLLSDSYSRDQFTMQDTIRSAALSIANKEKHLFTMTKGKIDEWPDKLEKYAAISLHHCDFIEGFPRRINYPRLRVFHVNNNDPHLKIPKNFFKGMKELKVLILTGIHFSLLDSSISSLTELRMLCLEQCTLDKELSIIGVLKKLRILSFSRSDIVKLPVELQQLKKLQIFDISNCSKLKEIPSGVISSLVCLEELYMRNTLIQWEEEELTRQSKIALLSELKHLSQLTTLDIQIPEVSHLPKTLFFDKLNSYKIVIGDLSASLETDFKIPERYETCRFLAIGLKDGFDIHSLKGVKMLFEGVQSLLLEELNTVHDIFYRLNLKGFPCLKHLLIVNNSTIQSLIYPKDRQQSQHPEKAFPKLESLYLYKLKKMDNICSCKISEPSFGKLKVIKINLCGQLKSVFSFSVVNLLTVLETIEVSECNSLKEIVSVEESQWNTLKFKLVFPKLLYLKLQSLSQFGEFYTRSTVRTKKELFNEKVEVSTLERMELCSIPIPNIWSDHYSHRSSFKNLTHLDVNGCWELKYLISFSMAKSLLSLQSLFVSECENMRSIFPDNLQMEGGIFPKLKNIKFSSMKSLREIWNSKVPSESFSKLDTLIIEKCDKLVSVFPCYNEGIFHSLCSLTVKRCRLMRTIFDIDDKKHDVGDVTSLQDVHLEILPNLKHVWKLKEGRGGILNLNNLQKIRVQNCLCLENIFPFSVTKNLDNLEYLVVSSCYELREIVAKKAAANIDDLSFNFPKLRSIKFSDLQQLTSFYPGAFQLSCPTLNDLSIEHCDWLEPFHKETVDAQEKSVLFPEEVLNKLKSMQIESWHAKSPSSCMGEGNHRRNSLEELCLSRLMDTEILYSFLHSNPNLESLSLSDCFFKEILPLEKHTKIETLGVVPKLKSLKLINLRNLKDLGFEQDIILKRVKLLLLKKCPSLKTVVSSSASLSNLVTLEVDNCDGLVKLMSPSTAESLVQLNTMKVTKCSSLMEIVGKDAENADKVVFKQLKTLELVSLKNLQSFCSSDSCEFEFPSLEKLVVSACYNMRKFSDKVTSRSTPILQNIYVVPEKEKKRYCWEGDLNATIQKIFQDKKFFEGMDMMSFSDHPELQKAWQGDKVYPQNNWFYSLKILKLENCEIQQCAIPSNILPYLKCLNELIVRGCNKVKVVFEMNVTEGTGATFQLQKLTLGDLSELKNVWERNGEGTHSFQNLQEVSVEECHMLQTVFPAALVKNLTKLYKLEIESSRGLLEVVGEEDNPASDETQNFVFPCLTTLILIDLPELSYLYPKSFTLECPLLNTLNVFDCPKFDLFPLFLYLKDNPNLEKLTLQWKHISRLNSILGDLKDHFKDLSTIDLGFDADEDEKPILPIQILQNVPNLEIMSISYCHCLEAFRTQIPEIGQNKKRTDLKTLDLTDVWELKSIGSGDVPWLDMICKKLRELYVFSCPHIKELMPSSSAVSFSFLKQLYVFNCQRLEYLFTSSAAKELTQLECIYLYQCRSLEEIVAPQVETTSGDIKLQKLYYIVLYELSSLKCFYSGNNTLQLPSLIEIVIIKCPKMENFSQGSIGPNSCRKITTSAKLNDGSVIVHDDLNSTVKKVFQQQNHIVFGKSHMLQEIWKSETLPEGYFHNLTSMVVEDCDFLSDAILPSHLLHLLSNLKRLKVRRCNSLKAVFSHMKITSMGPQGSVTHLKELLVENCEELVAIVAKGEAETDEANNEIAIFSSITLLMLSNLPNLRCIYPGMHILKWGMLKELHVKHCQKLKFFSTEYQNSMGLNQDDQDRFSTDQQAVVSLEKVTPCLELMSIGKEEEAMILQGKLHIELPKLSSFILQCFHDEQGDAFPFVFGSKVSVSLPTIEKLGLLHCAFKEIFPAQAPGIDCTKILSQLKTLELLSLFQLKSIGLGHSWVIPLVQNLNTLAVWDCHCLTNLTPSTVSFSNLIKLNVKNCRKLKYLFTSSTAKTLFVLKEVYVTNCKSLETIVADTDGGDLNEDNEVEEEGQGEGNEDDVEEEGQGESEDEDNDDDDDDEGDGDEDENEGDSDEDDGVKEEEGQGGGEVHEDKDKDEDKANANAEADGDEDENQGGGHEDNDVEEEEEKHEDDKDKDKDDAEGDGDKDENKGDNDEDDGVEEEEVQGEGENDQDKDKDKDEVKAYAKGEGEGDGDRNENAGECDNGGNECEDKITFKKLEILTLKSLPKLRSFYSGSSTLNFLSLEEMSLRKCCSGKLFRFGDKVQKKLRVEIDGCKRDMNSVFMQQDEAEAS</sequence>
<feature type="domain" description="Disease resistance protein At4g27190-like leucine-rich repeats" evidence="8">
    <location>
        <begin position="2411"/>
        <end position="2452"/>
    </location>
</feature>
<protein>
    <recommendedName>
        <fullName evidence="11">AAA+ ATPase domain-containing protein</fullName>
    </recommendedName>
</protein>
<keyword evidence="3" id="KW-0611">Plant defense</keyword>
<dbReference type="PRINTS" id="PR00364">
    <property type="entry name" value="DISEASERSIST"/>
</dbReference>
<comment type="caution">
    <text evidence="9">The sequence shown here is derived from an EMBL/GenBank/DDBJ whole genome shotgun (WGS) entry which is preliminary data.</text>
</comment>
<dbReference type="EMBL" id="JAYMYR010000001">
    <property type="protein sequence ID" value="KAK7382137.1"/>
    <property type="molecule type" value="Genomic_DNA"/>
</dbReference>
<organism evidence="9 10">
    <name type="scientific">Phaseolus coccineus</name>
    <name type="common">Scarlet runner bean</name>
    <name type="synonym">Phaseolus multiflorus</name>
    <dbReference type="NCBI Taxonomy" id="3886"/>
    <lineage>
        <taxon>Eukaryota</taxon>
        <taxon>Viridiplantae</taxon>
        <taxon>Streptophyta</taxon>
        <taxon>Embryophyta</taxon>
        <taxon>Tracheophyta</taxon>
        <taxon>Spermatophyta</taxon>
        <taxon>Magnoliopsida</taxon>
        <taxon>eudicotyledons</taxon>
        <taxon>Gunneridae</taxon>
        <taxon>Pentapetalae</taxon>
        <taxon>rosids</taxon>
        <taxon>fabids</taxon>
        <taxon>Fabales</taxon>
        <taxon>Fabaceae</taxon>
        <taxon>Papilionoideae</taxon>
        <taxon>50 kb inversion clade</taxon>
        <taxon>NPAAA clade</taxon>
        <taxon>indigoferoid/millettioid clade</taxon>
        <taxon>Phaseoleae</taxon>
        <taxon>Phaseolus</taxon>
    </lineage>
</organism>
<feature type="domain" description="Disease resistance protein At4g27190-like leucine-rich repeats" evidence="8">
    <location>
        <begin position="1427"/>
        <end position="1529"/>
    </location>
</feature>
<feature type="compositionally biased region" description="Acidic residues" evidence="6">
    <location>
        <begin position="2462"/>
        <end position="2524"/>
    </location>
</feature>
<feature type="coiled-coil region" evidence="5">
    <location>
        <begin position="29"/>
        <end position="63"/>
    </location>
</feature>
<dbReference type="PANTHER" id="PTHR33463">
    <property type="entry name" value="NB-ARC DOMAIN-CONTAINING PROTEIN-RELATED"/>
    <property type="match status" value="1"/>
</dbReference>
<evidence type="ECO:0000256" key="3">
    <source>
        <dbReference type="ARBA" id="ARBA00022821"/>
    </source>
</evidence>
<dbReference type="InterPro" id="IPR050905">
    <property type="entry name" value="Plant_NBS-LRR"/>
</dbReference>
<dbReference type="Proteomes" id="UP001374584">
    <property type="component" value="Unassembled WGS sequence"/>
</dbReference>
<feature type="compositionally biased region" description="Acidic residues" evidence="6">
    <location>
        <begin position="2566"/>
        <end position="2575"/>
    </location>
</feature>
<feature type="domain" description="Disease resistance protein At4g27190-like leucine-rich repeats" evidence="8">
    <location>
        <begin position="1068"/>
        <end position="1215"/>
    </location>
</feature>
<dbReference type="SUPFAM" id="SSF52058">
    <property type="entry name" value="L domain-like"/>
    <property type="match status" value="1"/>
</dbReference>
<dbReference type="InterPro" id="IPR002182">
    <property type="entry name" value="NB-ARC"/>
</dbReference>
<feature type="domain" description="NB-ARC" evidence="7">
    <location>
        <begin position="165"/>
        <end position="283"/>
    </location>
</feature>
<dbReference type="Gene3D" id="3.80.10.10">
    <property type="entry name" value="Ribonuclease Inhibitor"/>
    <property type="match status" value="7"/>
</dbReference>
<dbReference type="Gene3D" id="3.40.50.300">
    <property type="entry name" value="P-loop containing nucleotide triphosphate hydrolases"/>
    <property type="match status" value="1"/>
</dbReference>
<dbReference type="Gene3D" id="1.10.8.430">
    <property type="entry name" value="Helical domain of apoptotic protease-activating factors"/>
    <property type="match status" value="1"/>
</dbReference>
<evidence type="ECO:0008006" key="11">
    <source>
        <dbReference type="Google" id="ProtNLM"/>
    </source>
</evidence>
<feature type="region of interest" description="Disordered" evidence="6">
    <location>
        <begin position="2460"/>
        <end position="2653"/>
    </location>
</feature>
<feature type="compositionally biased region" description="Basic and acidic residues" evidence="6">
    <location>
        <begin position="2617"/>
        <end position="2644"/>
    </location>
</feature>
<keyword evidence="4" id="KW-0067">ATP-binding</keyword>
<evidence type="ECO:0000256" key="6">
    <source>
        <dbReference type="SAM" id="MobiDB-lite"/>
    </source>
</evidence>
<dbReference type="GO" id="GO:0005524">
    <property type="term" value="F:ATP binding"/>
    <property type="evidence" value="ECO:0007669"/>
    <property type="project" value="UniProtKB-KW"/>
</dbReference>
<comment type="similarity">
    <text evidence="1">Belongs to the disease resistance NB-LRR family.</text>
</comment>
<evidence type="ECO:0000256" key="2">
    <source>
        <dbReference type="ARBA" id="ARBA00022741"/>
    </source>
</evidence>
<dbReference type="PANTHER" id="PTHR33463:SF196">
    <property type="entry name" value="NB-ARC DOMAIN DISEASE RESISTANCE PROTEIN"/>
    <property type="match status" value="1"/>
</dbReference>
<reference evidence="9 10" key="1">
    <citation type="submission" date="2024-01" db="EMBL/GenBank/DDBJ databases">
        <title>The genomes of 5 underutilized Papilionoideae crops provide insights into root nodulation and disease resistanc.</title>
        <authorList>
            <person name="Jiang F."/>
        </authorList>
    </citation>
    <scope>NUCLEOTIDE SEQUENCE [LARGE SCALE GENOMIC DNA]</scope>
    <source>
        <strain evidence="9">JINMINGXINNONG_FW02</strain>
        <tissue evidence="9">Leaves</tissue>
    </source>
</reference>
<feature type="compositionally biased region" description="Acidic residues" evidence="6">
    <location>
        <begin position="2599"/>
        <end position="2616"/>
    </location>
</feature>
<dbReference type="InterPro" id="IPR032675">
    <property type="entry name" value="LRR_dom_sf"/>
</dbReference>
<keyword evidence="2" id="KW-0547">Nucleotide-binding</keyword>
<feature type="domain" description="Disease resistance protein At4g27190-like leucine-rich repeats" evidence="8">
    <location>
        <begin position="980"/>
        <end position="1048"/>
    </location>
</feature>
<dbReference type="SUPFAM" id="SSF52540">
    <property type="entry name" value="P-loop containing nucleoside triphosphate hydrolases"/>
    <property type="match status" value="1"/>
</dbReference>
<feature type="compositionally biased region" description="Basic and acidic residues" evidence="6">
    <location>
        <begin position="2533"/>
        <end position="2545"/>
    </location>
</feature>
<evidence type="ECO:0000256" key="1">
    <source>
        <dbReference type="ARBA" id="ARBA00008894"/>
    </source>
</evidence>
<keyword evidence="10" id="KW-1185">Reference proteome</keyword>